<gene>
    <name evidence="5" type="ORF">ACFSJT_10005</name>
</gene>
<organism evidence="5 6">
    <name type="scientific">Aquimarina celericrescens</name>
    <dbReference type="NCBI Taxonomy" id="1964542"/>
    <lineage>
        <taxon>Bacteria</taxon>
        <taxon>Pseudomonadati</taxon>
        <taxon>Bacteroidota</taxon>
        <taxon>Flavobacteriia</taxon>
        <taxon>Flavobacteriales</taxon>
        <taxon>Flavobacteriaceae</taxon>
        <taxon>Aquimarina</taxon>
    </lineage>
</organism>
<dbReference type="Gene3D" id="3.30.450.20">
    <property type="entry name" value="PAS domain"/>
    <property type="match status" value="1"/>
</dbReference>
<dbReference type="PANTHER" id="PTHR47429">
    <property type="entry name" value="PROTEIN TWIN LOV 1"/>
    <property type="match status" value="1"/>
</dbReference>
<protein>
    <submittedName>
        <fullName evidence="5">PAS domain-containing protein</fullName>
    </submittedName>
</protein>
<dbReference type="CDD" id="cd00130">
    <property type="entry name" value="PAS"/>
    <property type="match status" value="1"/>
</dbReference>
<dbReference type="InterPro" id="IPR035965">
    <property type="entry name" value="PAS-like_dom_sf"/>
</dbReference>
<dbReference type="RefSeq" id="WP_378320117.1">
    <property type="nucleotide sequence ID" value="NZ_JBHUHY010000007.1"/>
</dbReference>
<sequence>MEDFKGYDHMMAGYYEKMSRYSLPLLSWEFYGEHHATLEIFKEDIGALKKLTQNWDFNKDYYKELLEEQSVIVITNPSLKIVYASKNIEKLNGYSPEEVIGNSPKMFQGENTCHETSAKVRTAINKGMPFEVSILNYRKDDTPYTCKIKGFPIHDKKGKLINYIAFEKAA</sequence>
<keyword evidence="1" id="KW-0285">Flavoprotein</keyword>
<dbReference type="NCBIfam" id="TIGR00229">
    <property type="entry name" value="sensory_box"/>
    <property type="match status" value="1"/>
</dbReference>
<evidence type="ECO:0000256" key="1">
    <source>
        <dbReference type="ARBA" id="ARBA00022630"/>
    </source>
</evidence>
<name>A0ABW5AXG1_9FLAO</name>
<dbReference type="PROSITE" id="PS50112">
    <property type="entry name" value="PAS"/>
    <property type="match status" value="1"/>
</dbReference>
<accession>A0ABW5AXG1</accession>
<dbReference type="Proteomes" id="UP001597344">
    <property type="component" value="Unassembled WGS sequence"/>
</dbReference>
<proteinExistence type="predicted"/>
<dbReference type="PANTHER" id="PTHR47429:SF2">
    <property type="entry name" value="PROTEIN TWIN LOV 1"/>
    <property type="match status" value="1"/>
</dbReference>
<reference evidence="6" key="1">
    <citation type="journal article" date="2019" name="Int. J. Syst. Evol. Microbiol.">
        <title>The Global Catalogue of Microorganisms (GCM) 10K type strain sequencing project: providing services to taxonomists for standard genome sequencing and annotation.</title>
        <authorList>
            <consortium name="The Broad Institute Genomics Platform"/>
            <consortium name="The Broad Institute Genome Sequencing Center for Infectious Disease"/>
            <person name="Wu L."/>
            <person name="Ma J."/>
        </authorList>
    </citation>
    <scope>NUCLEOTIDE SEQUENCE [LARGE SCALE GENOMIC DNA]</scope>
    <source>
        <strain evidence="6">DT92</strain>
    </source>
</reference>
<evidence type="ECO:0000259" key="4">
    <source>
        <dbReference type="PROSITE" id="PS50112"/>
    </source>
</evidence>
<dbReference type="InterPro" id="IPR000014">
    <property type="entry name" value="PAS"/>
</dbReference>
<dbReference type="Pfam" id="PF13426">
    <property type="entry name" value="PAS_9"/>
    <property type="match status" value="1"/>
</dbReference>
<evidence type="ECO:0000256" key="3">
    <source>
        <dbReference type="ARBA" id="ARBA00022991"/>
    </source>
</evidence>
<comment type="caution">
    <text evidence="5">The sequence shown here is derived from an EMBL/GenBank/DDBJ whole genome shotgun (WGS) entry which is preliminary data.</text>
</comment>
<keyword evidence="6" id="KW-1185">Reference proteome</keyword>
<evidence type="ECO:0000313" key="5">
    <source>
        <dbReference type="EMBL" id="MFD2187122.1"/>
    </source>
</evidence>
<feature type="domain" description="PAS" evidence="4">
    <location>
        <begin position="58"/>
        <end position="127"/>
    </location>
</feature>
<keyword evidence="3" id="KW-0157">Chromophore</keyword>
<dbReference type="SUPFAM" id="SSF55785">
    <property type="entry name" value="PYP-like sensor domain (PAS domain)"/>
    <property type="match status" value="1"/>
</dbReference>
<evidence type="ECO:0000256" key="2">
    <source>
        <dbReference type="ARBA" id="ARBA00022643"/>
    </source>
</evidence>
<keyword evidence="2" id="KW-0288">FMN</keyword>
<dbReference type="EMBL" id="JBHUHY010000007">
    <property type="protein sequence ID" value="MFD2187122.1"/>
    <property type="molecule type" value="Genomic_DNA"/>
</dbReference>
<evidence type="ECO:0000313" key="6">
    <source>
        <dbReference type="Proteomes" id="UP001597344"/>
    </source>
</evidence>